<reference evidence="1" key="1">
    <citation type="journal article" date="2021" name="Genome Biol. Evol.">
        <title>A High-Quality Reference Genome for a Parasitic Bivalve with Doubly Uniparental Inheritance (Bivalvia: Unionida).</title>
        <authorList>
            <person name="Smith C.H."/>
        </authorList>
    </citation>
    <scope>NUCLEOTIDE SEQUENCE</scope>
    <source>
        <strain evidence="1">CHS0354</strain>
    </source>
</reference>
<protein>
    <submittedName>
        <fullName evidence="1">Uncharacterized protein</fullName>
    </submittedName>
</protein>
<comment type="caution">
    <text evidence="1">The sequence shown here is derived from an EMBL/GenBank/DDBJ whole genome shotgun (WGS) entry which is preliminary data.</text>
</comment>
<dbReference type="AlphaFoldDB" id="A0AAE0WCY5"/>
<feature type="non-terminal residue" evidence="1">
    <location>
        <position position="1"/>
    </location>
</feature>
<reference evidence="1" key="2">
    <citation type="journal article" date="2021" name="Genome Biol. Evol.">
        <title>Developing a high-quality reference genome for a parasitic bivalve with doubly uniparental inheritance (Bivalvia: Unionida).</title>
        <authorList>
            <person name="Smith C.H."/>
        </authorList>
    </citation>
    <scope>NUCLEOTIDE SEQUENCE</scope>
    <source>
        <strain evidence="1">CHS0354</strain>
        <tissue evidence="1">Mantle</tissue>
    </source>
</reference>
<sequence>STATQVLLEQLGIKEYLLDKQCQHTISPWSGASASGWSTECPRAITVKDLDPAVMRCHIPNDCASFYCCVRVAPLNQYYQTSLHLDTNTFKLTVSVEKFRLEFNLLDIEWDKEQHLYLFGLIRIDYTLKDLVNERAILLTYSVSICLSATCEQIPIFGNAKFPKPALNWELPPLDPNFNVSNWLRTYGKSLQDGLVDWQKDLLLEKLGVASYFSNMSCDRAAAPYSPSNDRGWNIECPKQLTVPKLPSGLKCHVSKSCDAFECCMYLPMVDRTARIYLQLDNSDCNFKIIGGIEKLRFEKLLLDYEFGMKDQISLNNFINIDFQIDDLSAKGMFLINLDISMCLDHATCLLDASVFQNLLVPKTVCSGNIGFLSTAFNFSQWLSEKSQSLTSIMVDNLLEMLGVTQFLQDPPGCTHTQGTPWIN</sequence>
<gene>
    <name evidence="1" type="ORF">CHS0354_035944</name>
</gene>
<feature type="non-terminal residue" evidence="1">
    <location>
        <position position="424"/>
    </location>
</feature>
<reference evidence="1" key="3">
    <citation type="submission" date="2023-05" db="EMBL/GenBank/DDBJ databases">
        <authorList>
            <person name="Smith C.H."/>
        </authorList>
    </citation>
    <scope>NUCLEOTIDE SEQUENCE</scope>
    <source>
        <strain evidence="1">CHS0354</strain>
        <tissue evidence="1">Mantle</tissue>
    </source>
</reference>
<evidence type="ECO:0000313" key="1">
    <source>
        <dbReference type="EMBL" id="KAK3609659.1"/>
    </source>
</evidence>
<keyword evidence="2" id="KW-1185">Reference proteome</keyword>
<evidence type="ECO:0000313" key="2">
    <source>
        <dbReference type="Proteomes" id="UP001195483"/>
    </source>
</evidence>
<proteinExistence type="predicted"/>
<dbReference type="EMBL" id="JAEAOA010002099">
    <property type="protein sequence ID" value="KAK3609659.1"/>
    <property type="molecule type" value="Genomic_DNA"/>
</dbReference>
<accession>A0AAE0WCY5</accession>
<organism evidence="1 2">
    <name type="scientific">Potamilus streckersoni</name>
    <dbReference type="NCBI Taxonomy" id="2493646"/>
    <lineage>
        <taxon>Eukaryota</taxon>
        <taxon>Metazoa</taxon>
        <taxon>Spiralia</taxon>
        <taxon>Lophotrochozoa</taxon>
        <taxon>Mollusca</taxon>
        <taxon>Bivalvia</taxon>
        <taxon>Autobranchia</taxon>
        <taxon>Heteroconchia</taxon>
        <taxon>Palaeoheterodonta</taxon>
        <taxon>Unionida</taxon>
        <taxon>Unionoidea</taxon>
        <taxon>Unionidae</taxon>
        <taxon>Ambleminae</taxon>
        <taxon>Lampsilini</taxon>
        <taxon>Potamilus</taxon>
    </lineage>
</organism>
<name>A0AAE0WCY5_9BIVA</name>
<dbReference type="Proteomes" id="UP001195483">
    <property type="component" value="Unassembled WGS sequence"/>
</dbReference>